<accession>A0A9P6E4B7</accession>
<keyword evidence="1" id="KW-1133">Transmembrane helix</keyword>
<evidence type="ECO:0000256" key="1">
    <source>
        <dbReference type="SAM" id="Phobius"/>
    </source>
</evidence>
<proteinExistence type="predicted"/>
<name>A0A9P6E4B7_9AGAR</name>
<sequence length="113" mass="13128">MPLTRSTPCLSPQPPPTSFSKALFNPVTNPHIPFKLRSSCWRFLGFLHPATETIVNCTSLVRFWFLATSFLSTFTFILDVGMYICLYHRFNYPVLFINHVYAHNNKSCFIFFP</sequence>
<gene>
    <name evidence="2" type="ORF">CPB83DRAFT_116023</name>
</gene>
<keyword evidence="3" id="KW-1185">Reference proteome</keyword>
<dbReference type="Proteomes" id="UP000807306">
    <property type="component" value="Unassembled WGS sequence"/>
</dbReference>
<evidence type="ECO:0000313" key="3">
    <source>
        <dbReference type="Proteomes" id="UP000807306"/>
    </source>
</evidence>
<protein>
    <submittedName>
        <fullName evidence="2">Uncharacterized protein</fullName>
    </submittedName>
</protein>
<comment type="caution">
    <text evidence="2">The sequence shown here is derived from an EMBL/GenBank/DDBJ whole genome shotgun (WGS) entry which is preliminary data.</text>
</comment>
<organism evidence="2 3">
    <name type="scientific">Crepidotus variabilis</name>
    <dbReference type="NCBI Taxonomy" id="179855"/>
    <lineage>
        <taxon>Eukaryota</taxon>
        <taxon>Fungi</taxon>
        <taxon>Dikarya</taxon>
        <taxon>Basidiomycota</taxon>
        <taxon>Agaricomycotina</taxon>
        <taxon>Agaricomycetes</taxon>
        <taxon>Agaricomycetidae</taxon>
        <taxon>Agaricales</taxon>
        <taxon>Agaricineae</taxon>
        <taxon>Crepidotaceae</taxon>
        <taxon>Crepidotus</taxon>
    </lineage>
</organism>
<dbReference type="AlphaFoldDB" id="A0A9P6E4B7"/>
<keyword evidence="1" id="KW-0472">Membrane</keyword>
<feature type="transmembrane region" description="Helical" evidence="1">
    <location>
        <begin position="63"/>
        <end position="86"/>
    </location>
</feature>
<evidence type="ECO:0000313" key="2">
    <source>
        <dbReference type="EMBL" id="KAF9522321.1"/>
    </source>
</evidence>
<keyword evidence="1" id="KW-0812">Transmembrane</keyword>
<reference evidence="2" key="1">
    <citation type="submission" date="2020-11" db="EMBL/GenBank/DDBJ databases">
        <authorList>
            <consortium name="DOE Joint Genome Institute"/>
            <person name="Ahrendt S."/>
            <person name="Riley R."/>
            <person name="Andreopoulos W."/>
            <person name="Labutti K."/>
            <person name="Pangilinan J."/>
            <person name="Ruiz-Duenas F.J."/>
            <person name="Barrasa J.M."/>
            <person name="Sanchez-Garcia M."/>
            <person name="Camarero S."/>
            <person name="Miyauchi S."/>
            <person name="Serrano A."/>
            <person name="Linde D."/>
            <person name="Babiker R."/>
            <person name="Drula E."/>
            <person name="Ayuso-Fernandez I."/>
            <person name="Pacheco R."/>
            <person name="Padilla G."/>
            <person name="Ferreira P."/>
            <person name="Barriuso J."/>
            <person name="Kellner H."/>
            <person name="Castanera R."/>
            <person name="Alfaro M."/>
            <person name="Ramirez L."/>
            <person name="Pisabarro A.G."/>
            <person name="Kuo A."/>
            <person name="Tritt A."/>
            <person name="Lipzen A."/>
            <person name="He G."/>
            <person name="Yan M."/>
            <person name="Ng V."/>
            <person name="Cullen D."/>
            <person name="Martin F."/>
            <person name="Rosso M.-N."/>
            <person name="Henrissat B."/>
            <person name="Hibbett D."/>
            <person name="Martinez A.T."/>
            <person name="Grigoriev I.V."/>
        </authorList>
    </citation>
    <scope>NUCLEOTIDE SEQUENCE</scope>
    <source>
        <strain evidence="2">CBS 506.95</strain>
    </source>
</reference>
<dbReference type="EMBL" id="MU157950">
    <property type="protein sequence ID" value="KAF9522321.1"/>
    <property type="molecule type" value="Genomic_DNA"/>
</dbReference>